<evidence type="ECO:0000313" key="1">
    <source>
        <dbReference type="EnsemblProtists" id="PYU1_T013547"/>
    </source>
</evidence>
<proteinExistence type="predicted"/>
<accession>K3X8J8</accession>
<keyword evidence="2" id="KW-1185">Reference proteome</keyword>
<sequence length="122" mass="14099">MFHVDVTFKLSGIGYPVIICSFTNRKRSYQLTALFAVSQRTKHEYAQCVRSLARITKEVCGKLLKLDAIMGDTENAEFSALDIKACHLRTEDRKTIMPSIMDIHFCESVHEVFDCRDHELWK</sequence>
<protein>
    <recommendedName>
        <fullName evidence="3">MULE transposase domain-containing protein</fullName>
    </recommendedName>
</protein>
<dbReference type="EnsemblProtists" id="PYU1_T013547">
    <property type="protein sequence ID" value="PYU1_T013547"/>
    <property type="gene ID" value="PYU1_G013518"/>
</dbReference>
<dbReference type="InParanoid" id="K3X8J8"/>
<dbReference type="AlphaFoldDB" id="K3X8J8"/>
<name>K3X8J8_GLOUD</name>
<evidence type="ECO:0000313" key="2">
    <source>
        <dbReference type="Proteomes" id="UP000019132"/>
    </source>
</evidence>
<dbReference type="eggNOG" id="ENOG502SKPR">
    <property type="taxonomic scope" value="Eukaryota"/>
</dbReference>
<reference evidence="1" key="3">
    <citation type="submission" date="2015-02" db="UniProtKB">
        <authorList>
            <consortium name="EnsemblProtists"/>
        </authorList>
    </citation>
    <scope>IDENTIFICATION</scope>
    <source>
        <strain evidence="1">DAOM BR144</strain>
    </source>
</reference>
<reference evidence="2" key="2">
    <citation type="submission" date="2010-04" db="EMBL/GenBank/DDBJ databases">
        <authorList>
            <person name="Buell R."/>
            <person name="Hamilton J."/>
            <person name="Hostetler J."/>
        </authorList>
    </citation>
    <scope>NUCLEOTIDE SEQUENCE [LARGE SCALE GENOMIC DNA]</scope>
    <source>
        <strain evidence="2">DAOM:BR144</strain>
    </source>
</reference>
<dbReference type="HOGENOM" id="CLU_2031343_0_0_1"/>
<reference evidence="2" key="1">
    <citation type="journal article" date="2010" name="Genome Biol.">
        <title>Genome sequence of the necrotrophic plant pathogen Pythium ultimum reveals original pathogenicity mechanisms and effector repertoire.</title>
        <authorList>
            <person name="Levesque C.A."/>
            <person name="Brouwer H."/>
            <person name="Cano L."/>
            <person name="Hamilton J.P."/>
            <person name="Holt C."/>
            <person name="Huitema E."/>
            <person name="Raffaele S."/>
            <person name="Robideau G.P."/>
            <person name="Thines M."/>
            <person name="Win J."/>
            <person name="Zerillo M.M."/>
            <person name="Beakes G.W."/>
            <person name="Boore J.L."/>
            <person name="Busam D."/>
            <person name="Dumas B."/>
            <person name="Ferriera S."/>
            <person name="Fuerstenberg S.I."/>
            <person name="Gachon C.M."/>
            <person name="Gaulin E."/>
            <person name="Govers F."/>
            <person name="Grenville-Briggs L."/>
            <person name="Horner N."/>
            <person name="Hostetler J."/>
            <person name="Jiang R.H."/>
            <person name="Johnson J."/>
            <person name="Krajaejun T."/>
            <person name="Lin H."/>
            <person name="Meijer H.J."/>
            <person name="Moore B."/>
            <person name="Morris P."/>
            <person name="Phuntmart V."/>
            <person name="Puiu D."/>
            <person name="Shetty J."/>
            <person name="Stajich J.E."/>
            <person name="Tripathy S."/>
            <person name="Wawra S."/>
            <person name="van West P."/>
            <person name="Whitty B.R."/>
            <person name="Coutinho P.M."/>
            <person name="Henrissat B."/>
            <person name="Martin F."/>
            <person name="Thomas P.D."/>
            <person name="Tyler B.M."/>
            <person name="De Vries R.P."/>
            <person name="Kamoun S."/>
            <person name="Yandell M."/>
            <person name="Tisserat N."/>
            <person name="Buell C.R."/>
        </authorList>
    </citation>
    <scope>NUCLEOTIDE SEQUENCE</scope>
    <source>
        <strain evidence="2">DAOM:BR144</strain>
    </source>
</reference>
<dbReference type="EMBL" id="GL376597">
    <property type="status" value="NOT_ANNOTATED_CDS"/>
    <property type="molecule type" value="Genomic_DNA"/>
</dbReference>
<dbReference type="VEuPathDB" id="FungiDB:PYU1_G013518"/>
<dbReference type="Proteomes" id="UP000019132">
    <property type="component" value="Unassembled WGS sequence"/>
</dbReference>
<evidence type="ECO:0008006" key="3">
    <source>
        <dbReference type="Google" id="ProtNLM"/>
    </source>
</evidence>
<organism evidence="1 2">
    <name type="scientific">Globisporangium ultimum (strain ATCC 200006 / CBS 805.95 / DAOM BR144)</name>
    <name type="common">Pythium ultimum</name>
    <dbReference type="NCBI Taxonomy" id="431595"/>
    <lineage>
        <taxon>Eukaryota</taxon>
        <taxon>Sar</taxon>
        <taxon>Stramenopiles</taxon>
        <taxon>Oomycota</taxon>
        <taxon>Peronosporomycetes</taxon>
        <taxon>Pythiales</taxon>
        <taxon>Pythiaceae</taxon>
        <taxon>Globisporangium</taxon>
    </lineage>
</organism>